<dbReference type="InterPro" id="IPR036052">
    <property type="entry name" value="TrpB-like_PALP_sf"/>
</dbReference>
<comment type="catalytic activity">
    <reaction evidence="5">
        <text>L-serine = pyruvate + NH4(+)</text>
        <dbReference type="Rhea" id="RHEA:19169"/>
        <dbReference type="ChEBI" id="CHEBI:15361"/>
        <dbReference type="ChEBI" id="CHEBI:28938"/>
        <dbReference type="ChEBI" id="CHEBI:33384"/>
        <dbReference type="EC" id="4.3.1.17"/>
    </reaction>
</comment>
<dbReference type="GO" id="GO:0009097">
    <property type="term" value="P:isoleucine biosynthetic process"/>
    <property type="evidence" value="ECO:0007669"/>
    <property type="project" value="TreeGrafter"/>
</dbReference>
<evidence type="ECO:0000313" key="8">
    <source>
        <dbReference type="Proteomes" id="UP000237684"/>
    </source>
</evidence>
<dbReference type="Gene3D" id="3.40.50.1100">
    <property type="match status" value="2"/>
</dbReference>
<evidence type="ECO:0000256" key="1">
    <source>
        <dbReference type="ARBA" id="ARBA00001933"/>
    </source>
</evidence>
<evidence type="ECO:0000256" key="2">
    <source>
        <dbReference type="ARBA" id="ARBA00010869"/>
    </source>
</evidence>
<name>A0A2S8SQM2_9BACT</name>
<dbReference type="InParanoid" id="A0A2S8SQM2"/>
<dbReference type="NCBIfam" id="TIGR01127">
    <property type="entry name" value="ilvA_1Cterm"/>
    <property type="match status" value="1"/>
</dbReference>
<dbReference type="InterPro" id="IPR050147">
    <property type="entry name" value="Ser/Thr_Dehydratase"/>
</dbReference>
<comment type="similarity">
    <text evidence="2">Belongs to the serine/threonine dehydratase family.</text>
</comment>
<dbReference type="InterPro" id="IPR045865">
    <property type="entry name" value="ACT-like_dom_sf"/>
</dbReference>
<dbReference type="InterPro" id="IPR005789">
    <property type="entry name" value="Thr_deHydtase_catblc"/>
</dbReference>
<feature type="domain" description="Tryptophan synthase beta chain-like PALP" evidence="6">
    <location>
        <begin position="57"/>
        <end position="339"/>
    </location>
</feature>
<comment type="caution">
    <text evidence="7">The sequence shown here is derived from an EMBL/GenBank/DDBJ whole genome shotgun (WGS) entry which is preliminary data.</text>
</comment>
<keyword evidence="8" id="KW-1185">Reference proteome</keyword>
<dbReference type="SUPFAM" id="SSF53686">
    <property type="entry name" value="Tryptophan synthase beta subunit-like PLP-dependent enzymes"/>
    <property type="match status" value="1"/>
</dbReference>
<evidence type="ECO:0000259" key="6">
    <source>
        <dbReference type="Pfam" id="PF00291"/>
    </source>
</evidence>
<dbReference type="InterPro" id="IPR001926">
    <property type="entry name" value="TrpB-like_PALP"/>
</dbReference>
<protein>
    <submittedName>
        <fullName evidence="7">L-threonine ammonia-lyase</fullName>
    </submittedName>
</protein>
<sequence length="440" mass="46624">MALHICYSEFSGANRQDDARVTAQKAAAISTLMAMIDFSALPIQPADVFAAQTRIASGIKRTPCRHTRIAGLDLFLKFDSRQETHSFKERGALNKLLSLSETEKERGVVAASAGNHAQAVARHAGILGVAATIVMPQGTPFNKISRTQSYGARVVLHGETFDAAQHLALELSQRDGLIWISPFDDPLIMAGQGTLALEMLEDFPEIDTLVVPIGGGGLISGCAVVAKSLNPDIEIIGVQAALFPAMKAVLEGKPAPIARGRSLAEGIAVKVPGLLTRQVVAALVSRIDLVEESEIEDAINLLLEEEKTLAEGAGAAALALILAHPEQFRGKKVGVPICGGNLDMRLLATCLLRGLARSHRIVSLTIMLDDVPGGLALSAQTIAKAGGNVVEVQHQRQFGDVTGSQVELHITVETQDGAHVERILASLREQGLPVVQAFAN</sequence>
<dbReference type="Pfam" id="PF00291">
    <property type="entry name" value="PALP"/>
    <property type="match status" value="1"/>
</dbReference>
<keyword evidence="3" id="KW-0663">Pyridoxal phosphate</keyword>
<keyword evidence="4 7" id="KW-0456">Lyase</keyword>
<dbReference type="NCBIfam" id="NF005600">
    <property type="entry name" value="PRK07334.1"/>
    <property type="match status" value="1"/>
</dbReference>
<dbReference type="CDD" id="cd04886">
    <property type="entry name" value="ACT_ThrD-II-like"/>
    <property type="match status" value="1"/>
</dbReference>
<dbReference type="GO" id="GO:0003941">
    <property type="term" value="F:L-serine ammonia-lyase activity"/>
    <property type="evidence" value="ECO:0007669"/>
    <property type="project" value="UniProtKB-EC"/>
</dbReference>
<dbReference type="Proteomes" id="UP000237684">
    <property type="component" value="Unassembled WGS sequence"/>
</dbReference>
<dbReference type="PANTHER" id="PTHR48078:SF6">
    <property type="entry name" value="L-THREONINE DEHYDRATASE CATABOLIC TDCB"/>
    <property type="match status" value="1"/>
</dbReference>
<dbReference type="PANTHER" id="PTHR48078">
    <property type="entry name" value="THREONINE DEHYDRATASE, MITOCHONDRIAL-RELATED"/>
    <property type="match status" value="1"/>
</dbReference>
<dbReference type="FunCoup" id="A0A2S8SQM2">
    <property type="interactions" value="377"/>
</dbReference>
<dbReference type="InterPro" id="IPR044561">
    <property type="entry name" value="ACT_ThrD-II-like"/>
</dbReference>
<evidence type="ECO:0000256" key="5">
    <source>
        <dbReference type="ARBA" id="ARBA00049406"/>
    </source>
</evidence>
<dbReference type="AlphaFoldDB" id="A0A2S8SQM2"/>
<dbReference type="FunFam" id="3.40.50.1100:FF:000005">
    <property type="entry name" value="Threonine dehydratase catabolic"/>
    <property type="match status" value="1"/>
</dbReference>
<organism evidence="7 8">
    <name type="scientific">Abditibacterium utsteinense</name>
    <dbReference type="NCBI Taxonomy" id="1960156"/>
    <lineage>
        <taxon>Bacteria</taxon>
        <taxon>Pseudomonadati</taxon>
        <taxon>Abditibacteriota</taxon>
        <taxon>Abditibacteriia</taxon>
        <taxon>Abditibacteriales</taxon>
        <taxon>Abditibacteriaceae</taxon>
        <taxon>Abditibacterium</taxon>
    </lineage>
</organism>
<comment type="cofactor">
    <cofactor evidence="1">
        <name>pyridoxal 5'-phosphate</name>
        <dbReference type="ChEBI" id="CHEBI:597326"/>
    </cofactor>
</comment>
<dbReference type="EMBL" id="NIGF01000016">
    <property type="protein sequence ID" value="PQV63090.1"/>
    <property type="molecule type" value="Genomic_DNA"/>
</dbReference>
<evidence type="ECO:0000256" key="3">
    <source>
        <dbReference type="ARBA" id="ARBA00022898"/>
    </source>
</evidence>
<evidence type="ECO:0000313" key="7">
    <source>
        <dbReference type="EMBL" id="PQV63090.1"/>
    </source>
</evidence>
<dbReference type="GO" id="GO:0006565">
    <property type="term" value="P:L-serine catabolic process"/>
    <property type="evidence" value="ECO:0007669"/>
    <property type="project" value="TreeGrafter"/>
</dbReference>
<evidence type="ECO:0000256" key="4">
    <source>
        <dbReference type="ARBA" id="ARBA00023239"/>
    </source>
</evidence>
<dbReference type="GO" id="GO:0006567">
    <property type="term" value="P:L-threonine catabolic process"/>
    <property type="evidence" value="ECO:0007669"/>
    <property type="project" value="InterPro"/>
</dbReference>
<accession>A0A2S8SQM2</accession>
<reference evidence="7 8" key="1">
    <citation type="journal article" date="2018" name="Syst. Appl. Microbiol.">
        <title>Abditibacterium utsteinense sp. nov., the first cultivated member of candidate phylum FBP, isolated from ice-free Antarctic soil samples.</title>
        <authorList>
            <person name="Tahon G."/>
            <person name="Tytgat B."/>
            <person name="Lebbe L."/>
            <person name="Carlier A."/>
            <person name="Willems A."/>
        </authorList>
    </citation>
    <scope>NUCLEOTIDE SEQUENCE [LARGE SCALE GENOMIC DNA]</scope>
    <source>
        <strain evidence="7 8">LMG 29911</strain>
    </source>
</reference>
<dbReference type="SUPFAM" id="SSF55021">
    <property type="entry name" value="ACT-like"/>
    <property type="match status" value="1"/>
</dbReference>
<dbReference type="CDD" id="cd01562">
    <property type="entry name" value="Thr-dehyd"/>
    <property type="match status" value="1"/>
</dbReference>
<gene>
    <name evidence="7" type="ORF">B1R32_11667</name>
</gene>
<proteinExistence type="inferred from homology"/>
<dbReference type="GO" id="GO:0004794">
    <property type="term" value="F:threonine deaminase activity"/>
    <property type="evidence" value="ECO:0007669"/>
    <property type="project" value="InterPro"/>
</dbReference>